<dbReference type="SUPFAM" id="SSF55681">
    <property type="entry name" value="Class II aaRS and biotin synthetases"/>
    <property type="match status" value="1"/>
</dbReference>
<dbReference type="Pfam" id="PF21948">
    <property type="entry name" value="LplA-B_cat"/>
    <property type="match status" value="1"/>
</dbReference>
<dbReference type="InterPro" id="IPR045864">
    <property type="entry name" value="aa-tRNA-synth_II/BPL/LPL"/>
</dbReference>
<comment type="function">
    <text evidence="9 11">Catalyzes the transfer of endogenously produced octanoic acid from octanoyl-acyl-carrier-protein onto the lipoyl domains of lipoate-dependent enzymes. Lipoyl-ACP can also act as a substrate although octanoyl-ACP is likely to be the physiological substrate.</text>
</comment>
<dbReference type="GO" id="GO:0009249">
    <property type="term" value="P:protein lipoylation"/>
    <property type="evidence" value="ECO:0007669"/>
    <property type="project" value="UniProtKB-UniRule"/>
</dbReference>
<dbReference type="Pfam" id="PF04055">
    <property type="entry name" value="Radical_SAM"/>
    <property type="match status" value="1"/>
</dbReference>
<evidence type="ECO:0000256" key="8">
    <source>
        <dbReference type="ARBA" id="ARBA00023315"/>
    </source>
</evidence>
<dbReference type="GO" id="GO:0051539">
    <property type="term" value="F:4 iron, 4 sulfur cluster binding"/>
    <property type="evidence" value="ECO:0007669"/>
    <property type="project" value="UniProtKB-UniRule"/>
</dbReference>
<keyword evidence="5 12" id="KW-0479">Metal-binding</keyword>
<feature type="binding site" evidence="12">
    <location>
        <position position="260"/>
    </location>
    <ligand>
        <name>[4Fe-4S] cluster</name>
        <dbReference type="ChEBI" id="CHEBI:49883"/>
        <label>1</label>
    </ligand>
</feature>
<dbReference type="SFLD" id="SFLDS00029">
    <property type="entry name" value="Radical_SAM"/>
    <property type="match status" value="1"/>
</dbReference>
<dbReference type="Gene3D" id="3.20.20.70">
    <property type="entry name" value="Aldolase class I"/>
    <property type="match status" value="1"/>
</dbReference>
<dbReference type="EC" id="2.3.1.181" evidence="11"/>
<comment type="pathway">
    <text evidence="1 11">Protein modification; protein lipoylation via endogenous pathway; protein N(6)-(lipoyl)lysine from octanoyl-[acyl-carrier-protein]: step 1/2.</text>
</comment>
<comment type="subcellular location">
    <subcellularLocation>
        <location evidence="11">Cytoplasm</location>
    </subcellularLocation>
</comment>
<evidence type="ECO:0000256" key="10">
    <source>
        <dbReference type="ARBA" id="ARBA00047326"/>
    </source>
</evidence>
<dbReference type="Gene3D" id="3.30.930.10">
    <property type="entry name" value="Bira Bifunctional Protein, Domain 2"/>
    <property type="match status" value="1"/>
</dbReference>
<organism evidence="15 16">
    <name type="scientific">Telmatocola sphagniphila</name>
    <dbReference type="NCBI Taxonomy" id="1123043"/>
    <lineage>
        <taxon>Bacteria</taxon>
        <taxon>Pseudomonadati</taxon>
        <taxon>Planctomycetota</taxon>
        <taxon>Planctomycetia</taxon>
        <taxon>Gemmatales</taxon>
        <taxon>Gemmataceae</taxon>
    </lineage>
</organism>
<feature type="binding site" evidence="11">
    <location>
        <begin position="71"/>
        <end position="78"/>
    </location>
    <ligand>
        <name>substrate</name>
    </ligand>
</feature>
<evidence type="ECO:0000256" key="4">
    <source>
        <dbReference type="ARBA" id="ARBA00022691"/>
    </source>
</evidence>
<feature type="binding site" evidence="11">
    <location>
        <begin position="141"/>
        <end position="143"/>
    </location>
    <ligand>
        <name>substrate</name>
    </ligand>
</feature>
<evidence type="ECO:0000256" key="5">
    <source>
        <dbReference type="ARBA" id="ARBA00022723"/>
    </source>
</evidence>
<evidence type="ECO:0000256" key="12">
    <source>
        <dbReference type="HAMAP-Rule" id="MF_00206"/>
    </source>
</evidence>
<dbReference type="SFLD" id="SFLDF00271">
    <property type="entry name" value="lipoyl_synthase"/>
    <property type="match status" value="1"/>
</dbReference>
<dbReference type="Pfam" id="PF16881">
    <property type="entry name" value="LIAS_N"/>
    <property type="match status" value="1"/>
</dbReference>
<keyword evidence="11" id="KW-0963">Cytoplasm</keyword>
<feature type="site" description="Lowers pKa of active site Cys" evidence="11">
    <location>
        <position position="138"/>
    </location>
</feature>
<comment type="cofactor">
    <cofactor evidence="12">
        <name>[4Fe-4S] cluster</name>
        <dbReference type="ChEBI" id="CHEBI:49883"/>
    </cofactor>
    <text evidence="12">Binds 2 [4Fe-4S] clusters per subunit. One cluster is coordinated with 3 cysteines and an exchangeable S-adenosyl-L-methionine.</text>
</comment>
<evidence type="ECO:0000256" key="11">
    <source>
        <dbReference type="HAMAP-Rule" id="MF_00013"/>
    </source>
</evidence>
<dbReference type="GO" id="GO:0016992">
    <property type="term" value="F:lipoate synthase activity"/>
    <property type="evidence" value="ECO:0007669"/>
    <property type="project" value="UniProtKB-UniRule"/>
</dbReference>
<comment type="miscellaneous">
    <text evidence="11">In the reaction, the free carboxyl group of octanoic acid is attached via an amide linkage to the epsilon-amino group of a specific lysine residue of lipoyl domains of lipoate-dependent enzymes.</text>
</comment>
<dbReference type="NCBIfam" id="NF009544">
    <property type="entry name" value="PRK12928.1"/>
    <property type="match status" value="1"/>
</dbReference>
<dbReference type="Proteomes" id="UP000676194">
    <property type="component" value="Chromosome"/>
</dbReference>
<keyword evidence="4 12" id="KW-0949">S-adenosyl-L-methionine</keyword>
<feature type="binding site" evidence="12">
    <location>
        <position position="503"/>
    </location>
    <ligand>
        <name>[4Fe-4S] cluster</name>
        <dbReference type="ChEBI" id="CHEBI:49883"/>
        <label>1</label>
    </ligand>
</feature>
<dbReference type="PROSITE" id="PS51918">
    <property type="entry name" value="RADICAL_SAM"/>
    <property type="match status" value="1"/>
</dbReference>
<dbReference type="SUPFAM" id="SSF102114">
    <property type="entry name" value="Radical SAM enzymes"/>
    <property type="match status" value="1"/>
</dbReference>
<comment type="similarity">
    <text evidence="12">Belongs to the radical SAM superfamily. Lipoyl synthase family.</text>
</comment>
<feature type="domain" description="BPL/LPL catalytic" evidence="13">
    <location>
        <begin position="34"/>
        <end position="215"/>
    </location>
</feature>
<dbReference type="RefSeq" id="WP_213494969.1">
    <property type="nucleotide sequence ID" value="NZ_CP074694.1"/>
</dbReference>
<evidence type="ECO:0000259" key="13">
    <source>
        <dbReference type="PROSITE" id="PS51733"/>
    </source>
</evidence>
<keyword evidence="3 11" id="KW-0808">Transferase</keyword>
<comment type="pathway">
    <text evidence="12">Protein modification; protein lipoylation via endogenous pathway; protein N(6)-(lipoyl)lysine from octanoyl-[acyl-carrier-protein]: step 2/2.</text>
</comment>
<sequence length="538" mass="60988">MIRTLRTIDRTERENYSETLRFQQQLLQAKQQDPSRPDYLVFVEHEPIYTTGRGKELPPLVPEIPRIEAKRGGQSTYHGPGQLVGYTLLDLNQSGRDLHKCLRRIETAIIDTLVEIGLPARSVEGATGAWIGEENPRKIASIGIGVDAWITYHGWALNYDLDLAPLRAINPCGLDASVYTTLKLECERYGRELPSLTALKRDLSRNLAHQFDLELEANGEIRLTDDPRKLPAWLRVQTPGTPSYNRTKDLLQKLKLVTVCEEARCPNHGECWSHRTATFMVMGELCTRRCSFCSVMDGTKENLQPLDTTEPDRVGQAVKTLGLHHIVITSVNRDDLPDMGAAHFDATVRAVKRYQPECRIELLIPDQRGQRPLVESILRSGQVSVLNHNLETVPRLYPTVRPGAKMDRSLNVLKWAKDLHPKILTKSGLMLGLGETRHEVYEVMDALRSVGCDILTLGQYLRPTEKQLPIARFVTPEEFDEYKQAGLERGFRHVESGPLVRSSYHAWQHVEGETPPPYEEPAFIEEPLELLNIGLLRR</sequence>
<comment type="function">
    <text evidence="12">Catalyzes the radical-mediated insertion of two sulfur atoms into the C-6 and C-8 positions of the octanoyl moiety bound to the lipoyl domains of lipoate-dependent enzymes, thereby converting the octanoylated domains into lipoylated derivatives.</text>
</comment>
<dbReference type="InterPro" id="IPR013785">
    <property type="entry name" value="Aldolase_TIM"/>
</dbReference>
<dbReference type="EC" id="2.8.1.8" evidence="12"/>
<evidence type="ECO:0000256" key="3">
    <source>
        <dbReference type="ARBA" id="ARBA00022679"/>
    </source>
</evidence>
<keyword evidence="7 12" id="KW-0411">Iron-sulfur</keyword>
<dbReference type="InterPro" id="IPR006638">
    <property type="entry name" value="Elp3/MiaA/NifB-like_rSAM"/>
</dbReference>
<feature type="active site" description="Acyl-thioester intermediate" evidence="11">
    <location>
        <position position="172"/>
    </location>
</feature>
<evidence type="ECO:0000256" key="2">
    <source>
        <dbReference type="ARBA" id="ARBA00022485"/>
    </source>
</evidence>
<dbReference type="GO" id="GO:0046872">
    <property type="term" value="F:metal ion binding"/>
    <property type="evidence" value="ECO:0007669"/>
    <property type="project" value="UniProtKB-KW"/>
</dbReference>
<dbReference type="InterPro" id="IPR007197">
    <property type="entry name" value="rSAM"/>
</dbReference>
<dbReference type="KEGG" id="tsph:KIH39_19880"/>
<evidence type="ECO:0000256" key="9">
    <source>
        <dbReference type="ARBA" id="ARBA00024732"/>
    </source>
</evidence>
<dbReference type="PANTHER" id="PTHR10949:SF0">
    <property type="entry name" value="LIPOYL SYNTHASE, MITOCHONDRIAL"/>
    <property type="match status" value="1"/>
</dbReference>
<keyword evidence="2 12" id="KW-0004">4Fe-4S</keyword>
<keyword evidence="6 12" id="KW-0408">Iron</keyword>
<dbReference type="InterPro" id="IPR004143">
    <property type="entry name" value="BPL_LPL_catalytic"/>
</dbReference>
<reference evidence="15" key="1">
    <citation type="submission" date="2021-05" db="EMBL/GenBank/DDBJ databases">
        <title>Complete genome sequence of the cellulolytic planctomycete Telmatocola sphagniphila SP2T and characterization of the first cellulase from planctomycetes.</title>
        <authorList>
            <person name="Rakitin A.L."/>
            <person name="Beletsky A.V."/>
            <person name="Naumoff D.G."/>
            <person name="Kulichevskaya I.S."/>
            <person name="Mardanov A.V."/>
            <person name="Ravin N.V."/>
            <person name="Dedysh S.N."/>
        </authorList>
    </citation>
    <scope>NUCLEOTIDE SEQUENCE</scope>
    <source>
        <strain evidence="15">SP2T</strain>
    </source>
</reference>
<dbReference type="InterPro" id="IPR000544">
    <property type="entry name" value="Octanoyltransferase"/>
</dbReference>
<keyword evidence="8 11" id="KW-0012">Acyltransferase</keyword>
<dbReference type="PANTHER" id="PTHR10949">
    <property type="entry name" value="LIPOYL SYNTHASE"/>
    <property type="match status" value="1"/>
</dbReference>
<dbReference type="SMART" id="SM00729">
    <property type="entry name" value="Elp3"/>
    <property type="match status" value="1"/>
</dbReference>
<gene>
    <name evidence="12 15" type="primary">lipA</name>
    <name evidence="11" type="synonym">lipB</name>
    <name evidence="15" type="ORF">KIH39_19880</name>
</gene>
<evidence type="ECO:0000256" key="7">
    <source>
        <dbReference type="ARBA" id="ARBA00023014"/>
    </source>
</evidence>
<comment type="catalytic activity">
    <reaction evidence="10 12">
        <text>[[Fe-S] cluster scaffold protein carrying a second [4Fe-4S](2+) cluster] + N(6)-octanoyl-L-lysyl-[protein] + 2 oxidized [2Fe-2S]-[ferredoxin] + 2 S-adenosyl-L-methionine + 4 H(+) = [[Fe-S] cluster scaffold protein] + N(6)-[(R)-dihydrolipoyl]-L-lysyl-[protein] + 4 Fe(3+) + 2 hydrogen sulfide + 2 5'-deoxyadenosine + 2 L-methionine + 2 reduced [2Fe-2S]-[ferredoxin]</text>
        <dbReference type="Rhea" id="RHEA:16585"/>
        <dbReference type="Rhea" id="RHEA-COMP:9928"/>
        <dbReference type="Rhea" id="RHEA-COMP:10000"/>
        <dbReference type="Rhea" id="RHEA-COMP:10001"/>
        <dbReference type="Rhea" id="RHEA-COMP:10475"/>
        <dbReference type="Rhea" id="RHEA-COMP:14568"/>
        <dbReference type="Rhea" id="RHEA-COMP:14569"/>
        <dbReference type="ChEBI" id="CHEBI:15378"/>
        <dbReference type="ChEBI" id="CHEBI:17319"/>
        <dbReference type="ChEBI" id="CHEBI:29034"/>
        <dbReference type="ChEBI" id="CHEBI:29919"/>
        <dbReference type="ChEBI" id="CHEBI:33722"/>
        <dbReference type="ChEBI" id="CHEBI:33737"/>
        <dbReference type="ChEBI" id="CHEBI:33738"/>
        <dbReference type="ChEBI" id="CHEBI:57844"/>
        <dbReference type="ChEBI" id="CHEBI:59789"/>
        <dbReference type="ChEBI" id="CHEBI:78809"/>
        <dbReference type="ChEBI" id="CHEBI:83100"/>
        <dbReference type="EC" id="2.8.1.8"/>
    </reaction>
</comment>
<keyword evidence="16" id="KW-1185">Reference proteome</keyword>
<dbReference type="HAMAP" id="MF_00206">
    <property type="entry name" value="Lipoyl_synth"/>
    <property type="match status" value="1"/>
</dbReference>
<evidence type="ECO:0000259" key="14">
    <source>
        <dbReference type="PROSITE" id="PS51918"/>
    </source>
</evidence>
<dbReference type="GO" id="GO:0005737">
    <property type="term" value="C:cytoplasm"/>
    <property type="evidence" value="ECO:0007669"/>
    <property type="project" value="UniProtKB-SubCell"/>
</dbReference>
<dbReference type="EMBL" id="CP074694">
    <property type="protein sequence ID" value="QVL31088.1"/>
    <property type="molecule type" value="Genomic_DNA"/>
</dbReference>
<dbReference type="NCBIfam" id="TIGR00214">
    <property type="entry name" value="lipB"/>
    <property type="match status" value="1"/>
</dbReference>
<dbReference type="InterPro" id="IPR003698">
    <property type="entry name" value="Lipoyl_synth"/>
</dbReference>
<dbReference type="InterPro" id="IPR020605">
    <property type="entry name" value="Octanoyltransferase_CS"/>
</dbReference>
<dbReference type="UniPathway" id="UPA00538">
    <property type="reaction ID" value="UER00592"/>
</dbReference>
<feature type="binding site" evidence="12">
    <location>
        <position position="286"/>
    </location>
    <ligand>
        <name>[4Fe-4S] cluster</name>
        <dbReference type="ChEBI" id="CHEBI:49883"/>
        <label>2</label>
        <note>4Fe-4S-S-AdoMet</note>
    </ligand>
</feature>
<feature type="binding site" evidence="12">
    <location>
        <position position="265"/>
    </location>
    <ligand>
        <name>[4Fe-4S] cluster</name>
        <dbReference type="ChEBI" id="CHEBI:49883"/>
        <label>1</label>
    </ligand>
</feature>
<dbReference type="PROSITE" id="PS51733">
    <property type="entry name" value="BPL_LPL_CATALYTIC"/>
    <property type="match status" value="1"/>
</dbReference>
<dbReference type="InterPro" id="IPR031691">
    <property type="entry name" value="LIAS_N"/>
</dbReference>
<accession>A0A8E6EWZ0</accession>
<dbReference type="AlphaFoldDB" id="A0A8E6EWZ0"/>
<feature type="binding site" evidence="11">
    <location>
        <begin position="154"/>
        <end position="156"/>
    </location>
    <ligand>
        <name>substrate</name>
    </ligand>
</feature>
<feature type="domain" description="Radical SAM core" evidence="14">
    <location>
        <begin position="272"/>
        <end position="492"/>
    </location>
</feature>
<evidence type="ECO:0000256" key="1">
    <source>
        <dbReference type="ARBA" id="ARBA00004821"/>
    </source>
</evidence>
<comment type="catalytic activity">
    <reaction evidence="11">
        <text>octanoyl-[ACP] + L-lysyl-[protein] = N(6)-octanoyl-L-lysyl-[protein] + holo-[ACP] + H(+)</text>
        <dbReference type="Rhea" id="RHEA:17665"/>
        <dbReference type="Rhea" id="RHEA-COMP:9636"/>
        <dbReference type="Rhea" id="RHEA-COMP:9685"/>
        <dbReference type="Rhea" id="RHEA-COMP:9752"/>
        <dbReference type="Rhea" id="RHEA-COMP:9928"/>
        <dbReference type="ChEBI" id="CHEBI:15378"/>
        <dbReference type="ChEBI" id="CHEBI:29969"/>
        <dbReference type="ChEBI" id="CHEBI:64479"/>
        <dbReference type="ChEBI" id="CHEBI:78463"/>
        <dbReference type="ChEBI" id="CHEBI:78809"/>
        <dbReference type="EC" id="2.3.1.181"/>
    </reaction>
</comment>
<dbReference type="InterPro" id="IPR058240">
    <property type="entry name" value="rSAM_sf"/>
</dbReference>
<proteinExistence type="inferred from homology"/>
<dbReference type="NCBIfam" id="NF004019">
    <property type="entry name" value="PRK05481.1"/>
    <property type="match status" value="1"/>
</dbReference>
<feature type="binding site" evidence="12">
    <location>
        <position position="271"/>
    </location>
    <ligand>
        <name>[4Fe-4S] cluster</name>
        <dbReference type="ChEBI" id="CHEBI:49883"/>
        <label>1</label>
    </ligand>
</feature>
<protein>
    <recommendedName>
        <fullName evidence="11 12">Multifunctional fusion protein</fullName>
    </recommendedName>
    <domain>
        <recommendedName>
            <fullName evidence="12">Lipoyl synthase</fullName>
            <ecNumber evidence="12">2.8.1.8</ecNumber>
        </recommendedName>
        <alternativeName>
            <fullName evidence="12">Lip-syn</fullName>
        </alternativeName>
        <alternativeName>
            <fullName evidence="12">Lipoate synthase</fullName>
        </alternativeName>
        <alternativeName>
            <fullName evidence="12">Lipoic acid synthase</fullName>
        </alternativeName>
        <alternativeName>
            <fullName evidence="12">Sulfur insertion protein LipA</fullName>
            <shortName evidence="12">LS</shortName>
        </alternativeName>
    </domain>
    <domain>
        <recommendedName>
            <fullName evidence="11">Octanoyltransferase</fullName>
            <ecNumber evidence="11">2.3.1.181</ecNumber>
        </recommendedName>
        <alternativeName>
            <fullName evidence="11">Lipoate-protein ligase B</fullName>
        </alternativeName>
        <alternativeName>
            <fullName evidence="11">Lipoyl/octanoyl transferase</fullName>
        </alternativeName>
        <alternativeName>
            <fullName evidence="11">Octanoyl-[acyl-carrier-protein]-protein N-octanoyltransferase</fullName>
        </alternativeName>
    </domain>
</protein>
<dbReference type="PROSITE" id="PS01313">
    <property type="entry name" value="LIPB"/>
    <property type="match status" value="1"/>
</dbReference>
<feature type="binding site" evidence="12">
    <location>
        <position position="293"/>
    </location>
    <ligand>
        <name>[4Fe-4S] cluster</name>
        <dbReference type="ChEBI" id="CHEBI:49883"/>
        <label>2</label>
        <note>4Fe-4S-S-AdoMet</note>
    </ligand>
</feature>
<dbReference type="GO" id="GO:0033819">
    <property type="term" value="F:lipoyl(octanoyl) transferase activity"/>
    <property type="evidence" value="ECO:0007669"/>
    <property type="project" value="UniProtKB-EC"/>
</dbReference>
<evidence type="ECO:0000256" key="6">
    <source>
        <dbReference type="ARBA" id="ARBA00023004"/>
    </source>
</evidence>
<evidence type="ECO:0000313" key="15">
    <source>
        <dbReference type="EMBL" id="QVL31088.1"/>
    </source>
</evidence>
<feature type="binding site" evidence="12">
    <location>
        <position position="290"/>
    </location>
    <ligand>
        <name>[4Fe-4S] cluster</name>
        <dbReference type="ChEBI" id="CHEBI:49883"/>
        <label>2</label>
        <note>4Fe-4S-S-AdoMet</note>
    </ligand>
</feature>
<dbReference type="SFLD" id="SFLDG01058">
    <property type="entry name" value="lipoyl_synthase_like"/>
    <property type="match status" value="1"/>
</dbReference>
<dbReference type="HAMAP" id="MF_00013">
    <property type="entry name" value="LipB"/>
    <property type="match status" value="1"/>
</dbReference>
<dbReference type="NCBIfam" id="TIGR00510">
    <property type="entry name" value="lipA"/>
    <property type="match status" value="1"/>
</dbReference>
<name>A0A8E6EWZ0_9BACT</name>
<comment type="similarity">
    <text evidence="11">Belongs to the LipB family.</text>
</comment>
<evidence type="ECO:0000313" key="16">
    <source>
        <dbReference type="Proteomes" id="UP000676194"/>
    </source>
</evidence>